<name>A0AAE2C844_9LAMI</name>
<evidence type="ECO:0008006" key="5">
    <source>
        <dbReference type="Google" id="ProtNLM"/>
    </source>
</evidence>
<proteinExistence type="predicted"/>
<accession>A0AAE2C844</accession>
<evidence type="ECO:0000259" key="1">
    <source>
        <dbReference type="Pfam" id="PF14244"/>
    </source>
</evidence>
<dbReference type="InterPro" id="IPR057670">
    <property type="entry name" value="SH3_retrovirus"/>
</dbReference>
<reference evidence="3" key="1">
    <citation type="submission" date="2020-06" db="EMBL/GenBank/DDBJ databases">
        <authorList>
            <person name="Li T."/>
            <person name="Hu X."/>
            <person name="Zhang T."/>
            <person name="Song X."/>
            <person name="Zhang H."/>
            <person name="Dai N."/>
            <person name="Sheng W."/>
            <person name="Hou X."/>
            <person name="Wei L."/>
        </authorList>
    </citation>
    <scope>NUCLEOTIDE SEQUENCE</scope>
    <source>
        <strain evidence="3">3651</strain>
        <tissue evidence="3">Leaf</tissue>
    </source>
</reference>
<keyword evidence="4" id="KW-1185">Reference proteome</keyword>
<feature type="domain" description="Retrotransposon Copia-like N-terminal" evidence="1">
    <location>
        <begin position="49"/>
        <end position="84"/>
    </location>
</feature>
<evidence type="ECO:0000313" key="3">
    <source>
        <dbReference type="EMBL" id="KAK4412547.1"/>
    </source>
</evidence>
<comment type="caution">
    <text evidence="3">The sequence shown here is derived from an EMBL/GenBank/DDBJ whole genome shotgun (WGS) entry which is preliminary data.</text>
</comment>
<dbReference type="InterPro" id="IPR029472">
    <property type="entry name" value="Copia-like_N"/>
</dbReference>
<feature type="domain" description="Retroviral polymerase SH3-like" evidence="2">
    <location>
        <begin position="257"/>
        <end position="295"/>
    </location>
</feature>
<dbReference type="EMBL" id="JACGWO010000013">
    <property type="protein sequence ID" value="KAK4412547.1"/>
    <property type="molecule type" value="Genomic_DNA"/>
</dbReference>
<dbReference type="PANTHER" id="PTHR37610">
    <property type="entry name" value="CCHC-TYPE DOMAIN-CONTAINING PROTEIN"/>
    <property type="match status" value="1"/>
</dbReference>
<sequence length="299" mass="33236">MEATDGSIPNDNPQSLALMNDFTEKMTEALRKASALHLTLESPVAPVGIKLDGTNYALWSQVVEMYISGKDKLGHINGELPYPPPNDPFFRKWRTDDAIVKAFFLLWNKHIHMFTERPPDKLLCDGKPNLEKGFNKPNANAEIASRVVAKSVGNQGGTHEKENKSTSKEFLIEATGTAGTTITVGTNDAWLLDSGATDHMSFNPTDFSNSKPPRRKFITNANDILYPVTGAGTDIHTKEIIGRGTEKGGLYYLDDFGYASHQKGYRCYDPKSKRTYVTMDVTFLETEMFYSSSQSTSFL</sequence>
<dbReference type="Pfam" id="PF25597">
    <property type="entry name" value="SH3_retrovirus"/>
    <property type="match status" value="1"/>
</dbReference>
<organism evidence="3 4">
    <name type="scientific">Sesamum alatum</name>
    <dbReference type="NCBI Taxonomy" id="300844"/>
    <lineage>
        <taxon>Eukaryota</taxon>
        <taxon>Viridiplantae</taxon>
        <taxon>Streptophyta</taxon>
        <taxon>Embryophyta</taxon>
        <taxon>Tracheophyta</taxon>
        <taxon>Spermatophyta</taxon>
        <taxon>Magnoliopsida</taxon>
        <taxon>eudicotyledons</taxon>
        <taxon>Gunneridae</taxon>
        <taxon>Pentapetalae</taxon>
        <taxon>asterids</taxon>
        <taxon>lamiids</taxon>
        <taxon>Lamiales</taxon>
        <taxon>Pedaliaceae</taxon>
        <taxon>Sesamum</taxon>
    </lineage>
</organism>
<protein>
    <recommendedName>
        <fullName evidence="5">Retrotransposon Copia-like N-terminal domain-containing protein</fullName>
    </recommendedName>
</protein>
<dbReference type="AlphaFoldDB" id="A0AAE2C844"/>
<dbReference type="PANTHER" id="PTHR37610:SF38">
    <property type="entry name" value="RETROTRANSPOSON COPIA-LIKE N-TERMINAL DOMAIN-CONTAINING PROTEIN"/>
    <property type="match status" value="1"/>
</dbReference>
<evidence type="ECO:0000259" key="2">
    <source>
        <dbReference type="Pfam" id="PF25597"/>
    </source>
</evidence>
<reference evidence="3" key="2">
    <citation type="journal article" date="2024" name="Plant">
        <title>Genomic evolution and insights into agronomic trait innovations of Sesamum species.</title>
        <authorList>
            <person name="Miao H."/>
            <person name="Wang L."/>
            <person name="Qu L."/>
            <person name="Liu H."/>
            <person name="Sun Y."/>
            <person name="Le M."/>
            <person name="Wang Q."/>
            <person name="Wei S."/>
            <person name="Zheng Y."/>
            <person name="Lin W."/>
            <person name="Duan Y."/>
            <person name="Cao H."/>
            <person name="Xiong S."/>
            <person name="Wang X."/>
            <person name="Wei L."/>
            <person name="Li C."/>
            <person name="Ma Q."/>
            <person name="Ju M."/>
            <person name="Zhao R."/>
            <person name="Li G."/>
            <person name="Mu C."/>
            <person name="Tian Q."/>
            <person name="Mei H."/>
            <person name="Zhang T."/>
            <person name="Gao T."/>
            <person name="Zhang H."/>
        </authorList>
    </citation>
    <scope>NUCLEOTIDE SEQUENCE</scope>
    <source>
        <strain evidence="3">3651</strain>
    </source>
</reference>
<dbReference type="Pfam" id="PF14244">
    <property type="entry name" value="Retrotran_gag_3"/>
    <property type="match status" value="1"/>
</dbReference>
<dbReference type="Proteomes" id="UP001293254">
    <property type="component" value="Unassembled WGS sequence"/>
</dbReference>
<gene>
    <name evidence="3" type="ORF">Salat_2901800</name>
</gene>
<evidence type="ECO:0000313" key="4">
    <source>
        <dbReference type="Proteomes" id="UP001293254"/>
    </source>
</evidence>